<feature type="region of interest" description="Disordered" evidence="1">
    <location>
        <begin position="347"/>
        <end position="381"/>
    </location>
</feature>
<dbReference type="AlphaFoldDB" id="A0A9N7NMA0"/>
<sequence>MASFMTTRSQICKNGGISSQAMPQPNMNVGNENCLLNRSQDKIGNIVKVKNGADKMIVAPGSLGSFLRMKEQLRTNIQLSKQNGLLNQPVDNSQKPPENYSRVREKKDDKGRRFGLVDEDEDFQSSGDDYVVEEQVDSTRLANNINENTQVTEKQLDLDVLPEEKRTRGPTICKEVNSWNLNERRPIFLNENREPVGPDKGTLTKFSQFCGSLARDSVLAPLNFLDWRHVSDKDKLWEIKKKHYFQYDNDEDRWESRPRSISDAQFMELLNYWSLEEVKEKSDKNKKNSEAQKDRHTMGPISFAIKRHELEQVEKKPPSLATMYMETCKRSDGRKYKTSYVEKLPEVGKHKLMGKPTKNKEQPPKFGVQLIPDEVLQQRDS</sequence>
<name>A0A9N7NMA0_STRHE</name>
<proteinExistence type="predicted"/>
<dbReference type="EMBL" id="CACSLK010027834">
    <property type="protein sequence ID" value="CAA0832578.1"/>
    <property type="molecule type" value="Genomic_DNA"/>
</dbReference>
<evidence type="ECO:0000256" key="1">
    <source>
        <dbReference type="SAM" id="MobiDB-lite"/>
    </source>
</evidence>
<dbReference type="PANTHER" id="PTHR33144:SF35">
    <property type="entry name" value="TRANSPOSASE, PTTA_EN_SPM, PLANT-RELATED"/>
    <property type="match status" value="1"/>
</dbReference>
<reference evidence="2" key="1">
    <citation type="submission" date="2019-12" db="EMBL/GenBank/DDBJ databases">
        <authorList>
            <person name="Scholes J."/>
        </authorList>
    </citation>
    <scope>NUCLEOTIDE SEQUENCE</scope>
</reference>
<feature type="region of interest" description="Disordered" evidence="1">
    <location>
        <begin position="81"/>
        <end position="113"/>
    </location>
</feature>
<dbReference type="OrthoDB" id="911080at2759"/>
<feature type="compositionally biased region" description="Basic and acidic residues" evidence="1">
    <location>
        <begin position="101"/>
        <end position="113"/>
    </location>
</feature>
<organism evidence="2 3">
    <name type="scientific">Striga hermonthica</name>
    <name type="common">Purple witchweed</name>
    <name type="synonym">Buchnera hermonthica</name>
    <dbReference type="NCBI Taxonomy" id="68872"/>
    <lineage>
        <taxon>Eukaryota</taxon>
        <taxon>Viridiplantae</taxon>
        <taxon>Streptophyta</taxon>
        <taxon>Embryophyta</taxon>
        <taxon>Tracheophyta</taxon>
        <taxon>Spermatophyta</taxon>
        <taxon>Magnoliopsida</taxon>
        <taxon>eudicotyledons</taxon>
        <taxon>Gunneridae</taxon>
        <taxon>Pentapetalae</taxon>
        <taxon>asterids</taxon>
        <taxon>lamiids</taxon>
        <taxon>Lamiales</taxon>
        <taxon>Orobanchaceae</taxon>
        <taxon>Buchnereae</taxon>
        <taxon>Striga</taxon>
    </lineage>
</organism>
<evidence type="ECO:0000313" key="3">
    <source>
        <dbReference type="Proteomes" id="UP001153555"/>
    </source>
</evidence>
<feature type="compositionally biased region" description="Polar residues" evidence="1">
    <location>
        <begin position="81"/>
        <end position="96"/>
    </location>
</feature>
<protein>
    <submittedName>
        <fullName evidence="2">Uncharacterized protein</fullName>
    </submittedName>
</protein>
<gene>
    <name evidence="2" type="ORF">SHERM_27853</name>
</gene>
<keyword evidence="3" id="KW-1185">Reference proteome</keyword>
<evidence type="ECO:0000313" key="2">
    <source>
        <dbReference type="EMBL" id="CAA0832578.1"/>
    </source>
</evidence>
<accession>A0A9N7NMA0</accession>
<dbReference type="Proteomes" id="UP001153555">
    <property type="component" value="Unassembled WGS sequence"/>
</dbReference>
<dbReference type="PANTHER" id="PTHR33144">
    <property type="entry name" value="OS10G0409366 PROTEIN-RELATED"/>
    <property type="match status" value="1"/>
</dbReference>
<dbReference type="InterPro" id="IPR004252">
    <property type="entry name" value="Probable_transposase_24"/>
</dbReference>
<dbReference type="Pfam" id="PF03004">
    <property type="entry name" value="Transposase_24"/>
    <property type="match status" value="1"/>
</dbReference>
<comment type="caution">
    <text evidence="2">The sequence shown here is derived from an EMBL/GenBank/DDBJ whole genome shotgun (WGS) entry which is preliminary data.</text>
</comment>